<reference evidence="2" key="1">
    <citation type="submission" date="2015-07" db="EMBL/GenBank/DDBJ databases">
        <title>MeaNS - Measles Nucleotide Surveillance Program.</title>
        <authorList>
            <person name="Tran T."/>
            <person name="Druce J."/>
        </authorList>
    </citation>
    <scope>NUCLEOTIDE SEQUENCE</scope>
    <source>
        <strain evidence="2">UCB-OBI-ISO-001</strain>
        <tissue evidence="2">Gonad</tissue>
    </source>
</reference>
<evidence type="ECO:0000256" key="1">
    <source>
        <dbReference type="SAM" id="Phobius"/>
    </source>
</evidence>
<keyword evidence="1" id="KW-1133">Transmembrane helix</keyword>
<gene>
    <name evidence="2" type="ORF">OCBIM_22013498mg</name>
</gene>
<keyword evidence="1" id="KW-0472">Membrane</keyword>
<organism evidence="2">
    <name type="scientific">Octopus bimaculoides</name>
    <name type="common">California two-spotted octopus</name>
    <dbReference type="NCBI Taxonomy" id="37653"/>
    <lineage>
        <taxon>Eukaryota</taxon>
        <taxon>Metazoa</taxon>
        <taxon>Spiralia</taxon>
        <taxon>Lophotrochozoa</taxon>
        <taxon>Mollusca</taxon>
        <taxon>Cephalopoda</taxon>
        <taxon>Coleoidea</taxon>
        <taxon>Octopodiformes</taxon>
        <taxon>Octopoda</taxon>
        <taxon>Incirrata</taxon>
        <taxon>Octopodidae</taxon>
        <taxon>Octopus</taxon>
    </lineage>
</organism>
<feature type="transmembrane region" description="Helical" evidence="1">
    <location>
        <begin position="36"/>
        <end position="60"/>
    </location>
</feature>
<feature type="non-terminal residue" evidence="2">
    <location>
        <position position="128"/>
    </location>
</feature>
<evidence type="ECO:0000313" key="2">
    <source>
        <dbReference type="EMBL" id="KOF89189.1"/>
    </source>
</evidence>
<name>A0A0L8HJ99_OCTBM</name>
<proteinExistence type="predicted"/>
<accession>A0A0L8HJ99</accession>
<protein>
    <submittedName>
        <fullName evidence="2">Uncharacterized protein</fullName>
    </submittedName>
</protein>
<feature type="transmembrane region" description="Helical" evidence="1">
    <location>
        <begin position="66"/>
        <end position="84"/>
    </location>
</feature>
<keyword evidence="1" id="KW-0812">Transmembrane</keyword>
<sequence>MSTDYGKNISWDICIASRYSDNGYCPHTKCSTYRVVLLFFFFFAYVWIHVYMYICIYVWIYNSAFTYQYSTIFIHIYIFVFLHFRNTFSIHFSIDSHSFLFFLPIQRLYLCYKYHLSFTRNQLHDKTY</sequence>
<dbReference type="EMBL" id="KQ418031">
    <property type="protein sequence ID" value="KOF89189.1"/>
    <property type="molecule type" value="Genomic_DNA"/>
</dbReference>
<dbReference type="AlphaFoldDB" id="A0A0L8HJ99"/>